<accession>A0A1X9LP33</accession>
<evidence type="ECO:0000313" key="1">
    <source>
        <dbReference type="EMBL" id="ARJ06038.1"/>
    </source>
</evidence>
<dbReference type="STRING" id="1619308.B5808_13020"/>
<dbReference type="AlphaFoldDB" id="A0A1X9LP33"/>
<name>A0A1X9LP33_9MICO</name>
<sequence>MPPAIIASTTARIEIITDPPTISVNALRQRDGGSTASVDDVGAVPVAGAVAELAAAVSGWGETSVVEVASSEPGVMGSS</sequence>
<keyword evidence="2" id="KW-1185">Reference proteome</keyword>
<evidence type="ECO:0000313" key="2">
    <source>
        <dbReference type="Proteomes" id="UP000192775"/>
    </source>
</evidence>
<dbReference type="EMBL" id="CP020715">
    <property type="protein sequence ID" value="ARJ06038.1"/>
    <property type="molecule type" value="Genomic_DNA"/>
</dbReference>
<proteinExistence type="predicted"/>
<gene>
    <name evidence="1" type="ORF">B5808_13020</name>
</gene>
<organism evidence="1 2">
    <name type="scientific">Cnuibacter physcomitrellae</name>
    <dbReference type="NCBI Taxonomy" id="1619308"/>
    <lineage>
        <taxon>Bacteria</taxon>
        <taxon>Bacillati</taxon>
        <taxon>Actinomycetota</taxon>
        <taxon>Actinomycetes</taxon>
        <taxon>Micrococcales</taxon>
        <taxon>Microbacteriaceae</taxon>
        <taxon>Cnuibacter</taxon>
    </lineage>
</organism>
<protein>
    <submittedName>
        <fullName evidence="1">Uncharacterized protein</fullName>
    </submittedName>
</protein>
<dbReference type="Proteomes" id="UP000192775">
    <property type="component" value="Chromosome"/>
</dbReference>
<dbReference type="KEGG" id="cphy:B5808_13020"/>
<reference evidence="1 2" key="1">
    <citation type="submission" date="2017-04" db="EMBL/GenBank/DDBJ databases">
        <authorList>
            <person name="Afonso C.L."/>
            <person name="Miller P.J."/>
            <person name="Scott M.A."/>
            <person name="Spackman E."/>
            <person name="Goraichik I."/>
            <person name="Dimitrov K.M."/>
            <person name="Suarez D.L."/>
            <person name="Swayne D.E."/>
        </authorList>
    </citation>
    <scope>NUCLEOTIDE SEQUENCE [LARGE SCALE GENOMIC DNA]</scope>
    <source>
        <strain evidence="2">XA(T)</strain>
    </source>
</reference>